<sequence length="317" mass="33597">MRISDLTIACLLLFVGAPQGARAQDFANGQPPLPPRPIPGIALPEPGPSRPAVSDDAVIAPAPNTPTAHSALPFVPFSNAREALRAWMRDSSAGDQVGAVRALEYAASQGHLTAQYKLGRMYAGGEGVPANDLKAFEYFSKIADENADAAPGTAAGRMVGSAFVALGSYFADGIRGSYVKPNPDRAFDMFNYAASYFGDPDGQYNLARLYMKGQGTARDPRQAARWMKLAAEKGHAPARAAFGEMLLRGGEGVPRQPVLGLMWLALARDGADPVRESWIIERHDAAFAAASAADRQAATALLERQQLAGSGSPTMQR</sequence>
<evidence type="ECO:0000313" key="2">
    <source>
        <dbReference type="EMBL" id="MFC5294216.1"/>
    </source>
</evidence>
<feature type="chain" id="PRO_5047028824" evidence="1">
    <location>
        <begin position="24"/>
        <end position="317"/>
    </location>
</feature>
<dbReference type="InterPro" id="IPR050767">
    <property type="entry name" value="Sel1_AlgK"/>
</dbReference>
<evidence type="ECO:0000256" key="1">
    <source>
        <dbReference type="SAM" id="SignalP"/>
    </source>
</evidence>
<dbReference type="EMBL" id="JBHSLI010000005">
    <property type="protein sequence ID" value="MFC5294216.1"/>
    <property type="molecule type" value="Genomic_DNA"/>
</dbReference>
<keyword evidence="1" id="KW-0732">Signal</keyword>
<gene>
    <name evidence="2" type="ORF">ACFPK2_14595</name>
</gene>
<dbReference type="PANTHER" id="PTHR11102">
    <property type="entry name" value="SEL-1-LIKE PROTEIN"/>
    <property type="match status" value="1"/>
</dbReference>
<dbReference type="PANTHER" id="PTHR11102:SF160">
    <property type="entry name" value="ERAD-ASSOCIATED E3 UBIQUITIN-PROTEIN LIGASE COMPONENT HRD3"/>
    <property type="match status" value="1"/>
</dbReference>
<organism evidence="2 3">
    <name type="scientific">Bosea minatitlanensis</name>
    <dbReference type="NCBI Taxonomy" id="128782"/>
    <lineage>
        <taxon>Bacteria</taxon>
        <taxon>Pseudomonadati</taxon>
        <taxon>Pseudomonadota</taxon>
        <taxon>Alphaproteobacteria</taxon>
        <taxon>Hyphomicrobiales</taxon>
        <taxon>Boseaceae</taxon>
        <taxon>Bosea</taxon>
    </lineage>
</organism>
<comment type="caution">
    <text evidence="2">The sequence shown here is derived from an EMBL/GenBank/DDBJ whole genome shotgun (WGS) entry which is preliminary data.</text>
</comment>
<dbReference type="InterPro" id="IPR011990">
    <property type="entry name" value="TPR-like_helical_dom_sf"/>
</dbReference>
<keyword evidence="3" id="KW-1185">Reference proteome</keyword>
<dbReference type="RefSeq" id="WP_158448055.1">
    <property type="nucleotide sequence ID" value="NZ_JAOAOS010000022.1"/>
</dbReference>
<name>A0ABW0F6W6_9HYPH</name>
<dbReference type="SMART" id="SM00671">
    <property type="entry name" value="SEL1"/>
    <property type="match status" value="4"/>
</dbReference>
<dbReference type="Proteomes" id="UP001595976">
    <property type="component" value="Unassembled WGS sequence"/>
</dbReference>
<dbReference type="Pfam" id="PF08238">
    <property type="entry name" value="Sel1"/>
    <property type="match status" value="4"/>
</dbReference>
<dbReference type="Gene3D" id="1.25.40.10">
    <property type="entry name" value="Tetratricopeptide repeat domain"/>
    <property type="match status" value="2"/>
</dbReference>
<proteinExistence type="predicted"/>
<accession>A0ABW0F6W6</accession>
<feature type="signal peptide" evidence="1">
    <location>
        <begin position="1"/>
        <end position="23"/>
    </location>
</feature>
<dbReference type="InterPro" id="IPR006597">
    <property type="entry name" value="Sel1-like"/>
</dbReference>
<dbReference type="SUPFAM" id="SSF81901">
    <property type="entry name" value="HCP-like"/>
    <property type="match status" value="1"/>
</dbReference>
<reference evidence="3" key="1">
    <citation type="journal article" date="2019" name="Int. J. Syst. Evol. Microbiol.">
        <title>The Global Catalogue of Microorganisms (GCM) 10K type strain sequencing project: providing services to taxonomists for standard genome sequencing and annotation.</title>
        <authorList>
            <consortium name="The Broad Institute Genomics Platform"/>
            <consortium name="The Broad Institute Genome Sequencing Center for Infectious Disease"/>
            <person name="Wu L."/>
            <person name="Ma J."/>
        </authorList>
    </citation>
    <scope>NUCLEOTIDE SEQUENCE [LARGE SCALE GENOMIC DNA]</scope>
    <source>
        <strain evidence="3">CGMCC 1.15643</strain>
    </source>
</reference>
<evidence type="ECO:0000313" key="3">
    <source>
        <dbReference type="Proteomes" id="UP001595976"/>
    </source>
</evidence>
<protein>
    <submittedName>
        <fullName evidence="2">Tetratricopeptide repeat protein</fullName>
    </submittedName>
</protein>